<dbReference type="EMBL" id="CAXDID020000147">
    <property type="protein sequence ID" value="CAL6040952.1"/>
    <property type="molecule type" value="Genomic_DNA"/>
</dbReference>
<proteinExistence type="predicted"/>
<evidence type="ECO:0000313" key="3">
    <source>
        <dbReference type="Proteomes" id="UP001642409"/>
    </source>
</evidence>
<evidence type="ECO:0000313" key="1">
    <source>
        <dbReference type="EMBL" id="CAI9943267.1"/>
    </source>
</evidence>
<comment type="caution">
    <text evidence="1">The sequence shown here is derived from an EMBL/GenBank/DDBJ whole genome shotgun (WGS) entry which is preliminary data.</text>
</comment>
<accession>A0AA86PS85</accession>
<reference evidence="2 3" key="2">
    <citation type="submission" date="2024-07" db="EMBL/GenBank/DDBJ databases">
        <authorList>
            <person name="Akdeniz Z."/>
        </authorList>
    </citation>
    <scope>NUCLEOTIDE SEQUENCE [LARGE SCALE GENOMIC DNA]</scope>
</reference>
<evidence type="ECO:0000313" key="2">
    <source>
        <dbReference type="EMBL" id="CAL6040952.1"/>
    </source>
</evidence>
<sequence>MITYRNAQSQTEMNLTVWRTLEIIKLYKQFESETCDAETQVNFQLEQVEQLSQDELLIIQKRLQREKNGIQLKGKGMPQDNFDELFMQNQEFFIEIATSPDLDLFLISFEEKETQMNVDEQFLKKFETFVFNKIAEHFSYPANKLKIPGNIINSYQLQNINSIKKALICKKIAKLEIDFTQIKQLLQITENKQCHNYIQTLEQKYLDKWTNDEIAKVRQRISLLWKGMKDDNLKNKKKTVKELIISEFKIKQQYQKNFKQIDNIINYTFRNILGQTDTDED</sequence>
<organism evidence="1">
    <name type="scientific">Hexamita inflata</name>
    <dbReference type="NCBI Taxonomy" id="28002"/>
    <lineage>
        <taxon>Eukaryota</taxon>
        <taxon>Metamonada</taxon>
        <taxon>Diplomonadida</taxon>
        <taxon>Hexamitidae</taxon>
        <taxon>Hexamitinae</taxon>
        <taxon>Hexamita</taxon>
    </lineage>
</organism>
<gene>
    <name evidence="1" type="ORF">HINF_LOCUS30912</name>
    <name evidence="2" type="ORF">HINF_LOCUS38605</name>
</gene>
<dbReference type="EMBL" id="CATOUU010000714">
    <property type="protein sequence ID" value="CAI9943267.1"/>
    <property type="molecule type" value="Genomic_DNA"/>
</dbReference>
<reference evidence="1" key="1">
    <citation type="submission" date="2023-06" db="EMBL/GenBank/DDBJ databases">
        <authorList>
            <person name="Kurt Z."/>
        </authorList>
    </citation>
    <scope>NUCLEOTIDE SEQUENCE</scope>
</reference>
<protein>
    <submittedName>
        <fullName evidence="2">Hypothetical_protein</fullName>
    </submittedName>
</protein>
<name>A0AA86PS85_9EUKA</name>
<dbReference type="Proteomes" id="UP001642409">
    <property type="component" value="Unassembled WGS sequence"/>
</dbReference>
<keyword evidence="3" id="KW-1185">Reference proteome</keyword>
<dbReference type="AlphaFoldDB" id="A0AA86PS85"/>